<feature type="region of interest" description="Disordered" evidence="1">
    <location>
        <begin position="973"/>
        <end position="1022"/>
    </location>
</feature>
<protein>
    <recommendedName>
        <fullName evidence="2">TRASH domain-containing protein</fullName>
    </recommendedName>
</protein>
<dbReference type="SUPFAM" id="SSF57716">
    <property type="entry name" value="Glucocorticoid receptor-like (DNA-binding domain)"/>
    <property type="match status" value="1"/>
</dbReference>
<feature type="region of interest" description="Disordered" evidence="1">
    <location>
        <begin position="1"/>
        <end position="29"/>
    </location>
</feature>
<feature type="domain" description="TRASH" evidence="2">
    <location>
        <begin position="607"/>
        <end position="642"/>
    </location>
</feature>
<feature type="compositionally biased region" description="Acidic residues" evidence="1">
    <location>
        <begin position="89"/>
        <end position="104"/>
    </location>
</feature>
<organism evidence="3 4">
    <name type="scientific">Knipowitschia caucasica</name>
    <name type="common">Caucasian dwarf goby</name>
    <name type="synonym">Pomatoschistus caucasicus</name>
    <dbReference type="NCBI Taxonomy" id="637954"/>
    <lineage>
        <taxon>Eukaryota</taxon>
        <taxon>Metazoa</taxon>
        <taxon>Chordata</taxon>
        <taxon>Craniata</taxon>
        <taxon>Vertebrata</taxon>
        <taxon>Euteleostomi</taxon>
        <taxon>Actinopterygii</taxon>
        <taxon>Neopterygii</taxon>
        <taxon>Teleostei</taxon>
        <taxon>Neoteleostei</taxon>
        <taxon>Acanthomorphata</taxon>
        <taxon>Gobiaria</taxon>
        <taxon>Gobiiformes</taxon>
        <taxon>Gobioidei</taxon>
        <taxon>Gobiidae</taxon>
        <taxon>Gobiinae</taxon>
        <taxon>Knipowitschia</taxon>
    </lineage>
</organism>
<feature type="compositionally biased region" description="Basic and acidic residues" evidence="1">
    <location>
        <begin position="42"/>
        <end position="67"/>
    </location>
</feature>
<dbReference type="InterPro" id="IPR057926">
    <property type="entry name" value="QRICH1_dom"/>
</dbReference>
<evidence type="ECO:0000313" key="3">
    <source>
        <dbReference type="EMBL" id="CAL1585076.1"/>
    </source>
</evidence>
<dbReference type="AlphaFoldDB" id="A0AAV2K548"/>
<dbReference type="Pfam" id="PF25561">
    <property type="entry name" value="QRICH1"/>
    <property type="match status" value="1"/>
</dbReference>
<gene>
    <name evidence="3" type="ORF">KC01_LOCUS15325</name>
</gene>
<feature type="compositionally biased region" description="Polar residues" evidence="1">
    <location>
        <begin position="912"/>
        <end position="924"/>
    </location>
</feature>
<evidence type="ECO:0000256" key="1">
    <source>
        <dbReference type="SAM" id="MobiDB-lite"/>
    </source>
</evidence>
<feature type="domain" description="TRASH" evidence="2">
    <location>
        <begin position="375"/>
        <end position="413"/>
    </location>
</feature>
<dbReference type="PANTHER" id="PTHR45736">
    <property type="entry name" value="ZINC FINGER MYM-TYPE PROTEIN"/>
    <property type="match status" value="1"/>
</dbReference>
<feature type="region of interest" description="Disordered" evidence="1">
    <location>
        <begin position="42"/>
        <end position="147"/>
    </location>
</feature>
<sequence>MDGTTGEDNTKVLVNSGVDPMEPTEPAVDPLTVSHVTEAVKTEDIKLEDQNSPVLEKKDLVPGREEGSGNLGASSGYALDELMDIGTVDQEEQEAQIKEEEETDTTAAASGSSSPATLVNGTKVKTTESLESNSSSPALVQVKDEPQDEEYDRALIASAAVKDEEEPENNLQIGAVFSVPPEKPPQAVQGNMACSRCKKSLVKGQTAFQRKGCPNVYCSTNCLTANLKKADVRSCFQCSKVILRIPDIINYPDSSGIMRNFCSQSCLFSFKKNPAPGPGPGPSKSIPDVLCSICSSFSPSKHEVTLRGATHRLCSDECFHKFRTSNKLSMSGCVQCGSFISNKPLLLILSDGNRSFCSQSCLARHKEKSSLVVPCTMCRASRTLAEAVDSTNSDDSVHLFCSTSCIMAHKVQTVSTSGARLACDACTKVSVPLYHLAMSDTSIRNFCSLPCVLSFQDKFKKLPNVFTKLPVPGSPQNLQIQLSPAPATAVAPAAATPAAASTVATVAAVTNTPTKGLSCRQCDTKVTQKPEVLQLEGKLVFFCSQNCLLDFKTTNFLFNTCDYCKVEKVTREVKRMVSKICHFCSDGCKLLYRHDLTKGWGNYCQSCSYCHSLSKKCTGAYYGTSSEDFCSDICRTKYTMLFCHVSKCDFCDRKGILKQSLPLLGDPKHFCQVSCMLKFCIKTTQEQGPLNLKPATPVIANVMSLASSPQTQTVTREMFYKVPLSSSEVKSAMAAKINTRQAPAPPAPAPSAKVMKNKALLCKPLVQNKGISCKTQTVDAEMQTDKTPNILIVPVPVPVYVPVPMGMYSQCTPQALGLPFPLPVPMFLPVSTNNAEKIVETIQEIKEKIPSDPFEAELILMAEMVAEDTEKPQEKPTENRSKVEAAAQGRSSSSDELDVDDLNSYLKDWDDTNSSPRTPGQPFTNEKLPSLMDIPVATPNVQYRDNRIYTPPALDLEADQPIEFLERLSQTREEALSRVPSPPSRHPRKAREKRRGRRPKRYARSPEPEEEPSPPPAVDQAPKLKSEYGLNAWKHWVQWRRNQPELQQLRLSARPIELREDVLQFPTAELSLCLCYFISEVKRPNGEPYSPDGLFYLCLGIQKVTMDMFT</sequence>
<dbReference type="InterPro" id="IPR011017">
    <property type="entry name" value="TRASH_dom"/>
</dbReference>
<accession>A0AAV2K548</accession>
<dbReference type="EMBL" id="OZ035838">
    <property type="protein sequence ID" value="CAL1585076.1"/>
    <property type="molecule type" value="Genomic_DNA"/>
</dbReference>
<proteinExistence type="predicted"/>
<feature type="compositionally biased region" description="Polar residues" evidence="1">
    <location>
        <begin position="119"/>
        <end position="138"/>
    </location>
</feature>
<feature type="domain" description="TRASH" evidence="2">
    <location>
        <begin position="648"/>
        <end position="683"/>
    </location>
</feature>
<feature type="domain" description="TRASH" evidence="2">
    <location>
        <begin position="561"/>
        <end position="596"/>
    </location>
</feature>
<dbReference type="InterPro" id="IPR051284">
    <property type="entry name" value="ZnF_MYMT-QRICH1"/>
</dbReference>
<feature type="domain" description="TRASH" evidence="2">
    <location>
        <begin position="333"/>
        <end position="369"/>
    </location>
</feature>
<feature type="compositionally biased region" description="Basic residues" evidence="1">
    <location>
        <begin position="985"/>
        <end position="1003"/>
    </location>
</feature>
<feature type="compositionally biased region" description="Basic and acidic residues" evidence="1">
    <location>
        <begin position="868"/>
        <end position="883"/>
    </location>
</feature>
<dbReference type="SMART" id="SM00746">
    <property type="entry name" value="TRASH"/>
    <property type="match status" value="10"/>
</dbReference>
<reference evidence="3 4" key="1">
    <citation type="submission" date="2024-04" db="EMBL/GenBank/DDBJ databases">
        <authorList>
            <person name="Waldvogel A.-M."/>
            <person name="Schoenle A."/>
        </authorList>
    </citation>
    <scope>NUCLEOTIDE SEQUENCE [LARGE SCALE GENOMIC DNA]</scope>
</reference>
<feature type="domain" description="TRASH" evidence="2">
    <location>
        <begin position="291"/>
        <end position="326"/>
    </location>
</feature>
<evidence type="ECO:0000259" key="2">
    <source>
        <dbReference type="SMART" id="SM00746"/>
    </source>
</evidence>
<feature type="domain" description="TRASH" evidence="2">
    <location>
        <begin position="423"/>
        <end position="459"/>
    </location>
</feature>
<feature type="domain" description="TRASH" evidence="2">
    <location>
        <begin position="194"/>
        <end position="230"/>
    </location>
</feature>
<keyword evidence="4" id="KW-1185">Reference proteome</keyword>
<evidence type="ECO:0000313" key="4">
    <source>
        <dbReference type="Proteomes" id="UP001497482"/>
    </source>
</evidence>
<dbReference type="Proteomes" id="UP001497482">
    <property type="component" value="Chromosome 16"/>
</dbReference>
<feature type="domain" description="TRASH" evidence="2">
    <location>
        <begin position="235"/>
        <end position="274"/>
    </location>
</feature>
<dbReference type="PANTHER" id="PTHR45736:SF5">
    <property type="entry name" value="ZINC FINGER MYM-TYPE PROTEIN 4"/>
    <property type="match status" value="1"/>
</dbReference>
<feature type="compositionally biased region" description="Low complexity" evidence="1">
    <location>
        <begin position="105"/>
        <end position="117"/>
    </location>
</feature>
<dbReference type="Pfam" id="PF24900">
    <property type="entry name" value="TRASH_ZMYM4"/>
    <property type="match status" value="1"/>
</dbReference>
<feature type="region of interest" description="Disordered" evidence="1">
    <location>
        <begin position="868"/>
        <end position="931"/>
    </location>
</feature>
<feature type="domain" description="TRASH" evidence="2">
    <location>
        <begin position="519"/>
        <end position="555"/>
    </location>
</feature>
<name>A0AAV2K548_KNICA</name>